<evidence type="ECO:0000256" key="1">
    <source>
        <dbReference type="ARBA" id="ARBA00021364"/>
    </source>
</evidence>
<keyword evidence="7" id="KW-1185">Reference proteome</keyword>
<evidence type="ECO:0000256" key="3">
    <source>
        <dbReference type="PROSITE-ProRule" id="PRU01331"/>
    </source>
</evidence>
<dbReference type="OrthoDB" id="3364440at2759"/>
<dbReference type="GO" id="GO:0006542">
    <property type="term" value="P:glutamine biosynthetic process"/>
    <property type="evidence" value="ECO:0007669"/>
    <property type="project" value="InterPro"/>
</dbReference>
<evidence type="ECO:0000259" key="5">
    <source>
        <dbReference type="PROSITE" id="PS51987"/>
    </source>
</evidence>
<evidence type="ECO:0000313" key="7">
    <source>
        <dbReference type="Proteomes" id="UP000777438"/>
    </source>
</evidence>
<dbReference type="GO" id="GO:0004356">
    <property type="term" value="F:glutamine synthetase activity"/>
    <property type="evidence" value="ECO:0007669"/>
    <property type="project" value="InterPro"/>
</dbReference>
<sequence>MDTSTLSLSAELLLKFLADHSRVQFVRLLWLDYNSVLRARIVTTSHFCHLIQRGELQGLANLYMFLAHNQPPSLDDGGDWSPGQAWLLPDPVSIRLCPGADSHAQVFCFFVDEVETPWQLQLGHDDSCPRIALARAVRDAQHVIGAEFLVGFEIEFVCSLGPGTVIPQSCPHESSGVRTTEIFMMPILCEIVDALRCVGISVQQFHAECTVNQYEIALVPMSPLEAVDTLVITRETIWKICHVHGVAVSFSPAHPEENGVHLNLSIHGRQPADSATTDYFLAGILSHLVSLCAFGLPRITSYDRIAAGPRCFGRYKAWGTQNRMVPVRKRSAALWELRFLDADSNFFLFLSAVLYSGISGVRQKLPLTLKDCRGMLQASLS</sequence>
<evidence type="ECO:0000256" key="4">
    <source>
        <dbReference type="RuleBase" id="RU000384"/>
    </source>
</evidence>
<keyword evidence="2" id="KW-0436">Ligase</keyword>
<accession>A0A9P8VQZ6</accession>
<dbReference type="PROSITE" id="PS51987">
    <property type="entry name" value="GS_CATALYTIC"/>
    <property type="match status" value="1"/>
</dbReference>
<evidence type="ECO:0000256" key="2">
    <source>
        <dbReference type="ARBA" id="ARBA00022598"/>
    </source>
</evidence>
<dbReference type="SUPFAM" id="SSF55931">
    <property type="entry name" value="Glutamine synthetase/guanido kinase"/>
    <property type="match status" value="1"/>
</dbReference>
<dbReference type="EMBL" id="JAGPYM010000046">
    <property type="protein sequence ID" value="KAH6873452.1"/>
    <property type="molecule type" value="Genomic_DNA"/>
</dbReference>
<gene>
    <name evidence="6" type="ORF">B0T10DRAFT_416493</name>
</gene>
<dbReference type="InterPro" id="IPR008146">
    <property type="entry name" value="Gln_synth_cat_dom"/>
</dbReference>
<dbReference type="AlphaFoldDB" id="A0A9P8VQZ6"/>
<dbReference type="Gene3D" id="3.30.590.10">
    <property type="entry name" value="Glutamine synthetase/guanido kinase, catalytic domain"/>
    <property type="match status" value="1"/>
</dbReference>
<dbReference type="InterPro" id="IPR014746">
    <property type="entry name" value="Gln_synth/guanido_kin_cat_dom"/>
</dbReference>
<reference evidence="6 7" key="1">
    <citation type="journal article" date="2021" name="Nat. Commun.">
        <title>Genetic determinants of endophytism in the Arabidopsis root mycobiome.</title>
        <authorList>
            <person name="Mesny F."/>
            <person name="Miyauchi S."/>
            <person name="Thiergart T."/>
            <person name="Pickel B."/>
            <person name="Atanasova L."/>
            <person name="Karlsson M."/>
            <person name="Huettel B."/>
            <person name="Barry K.W."/>
            <person name="Haridas S."/>
            <person name="Chen C."/>
            <person name="Bauer D."/>
            <person name="Andreopoulos W."/>
            <person name="Pangilinan J."/>
            <person name="LaButti K."/>
            <person name="Riley R."/>
            <person name="Lipzen A."/>
            <person name="Clum A."/>
            <person name="Drula E."/>
            <person name="Henrissat B."/>
            <person name="Kohler A."/>
            <person name="Grigoriev I.V."/>
            <person name="Martin F.M."/>
            <person name="Hacquard S."/>
        </authorList>
    </citation>
    <scope>NUCLEOTIDE SEQUENCE [LARGE SCALE GENOMIC DNA]</scope>
    <source>
        <strain evidence="6 7">MPI-CAGE-CH-0241</strain>
    </source>
</reference>
<dbReference type="PANTHER" id="PTHR43785:SF2">
    <property type="entry name" value="TYPE-1 GLUTAMINE SYNTHETASE 1"/>
    <property type="match status" value="1"/>
</dbReference>
<dbReference type="Gene3D" id="3.10.20.70">
    <property type="entry name" value="Glutamine synthetase, N-terminal domain"/>
    <property type="match status" value="1"/>
</dbReference>
<dbReference type="PANTHER" id="PTHR43785">
    <property type="entry name" value="GAMMA-GLUTAMYLPUTRESCINE SYNTHETASE"/>
    <property type="match status" value="1"/>
</dbReference>
<organism evidence="6 7">
    <name type="scientific">Thelonectria olida</name>
    <dbReference type="NCBI Taxonomy" id="1576542"/>
    <lineage>
        <taxon>Eukaryota</taxon>
        <taxon>Fungi</taxon>
        <taxon>Dikarya</taxon>
        <taxon>Ascomycota</taxon>
        <taxon>Pezizomycotina</taxon>
        <taxon>Sordariomycetes</taxon>
        <taxon>Hypocreomycetidae</taxon>
        <taxon>Hypocreales</taxon>
        <taxon>Nectriaceae</taxon>
        <taxon>Thelonectria</taxon>
    </lineage>
</organism>
<dbReference type="SUPFAM" id="SSF54368">
    <property type="entry name" value="Glutamine synthetase, N-terminal domain"/>
    <property type="match status" value="1"/>
</dbReference>
<dbReference type="SMART" id="SM01230">
    <property type="entry name" value="Gln-synt_C"/>
    <property type="match status" value="1"/>
</dbReference>
<dbReference type="InterPro" id="IPR036651">
    <property type="entry name" value="Gln_synt_N_sf"/>
</dbReference>
<protein>
    <recommendedName>
        <fullName evidence="1">Glutamine synthetase</fullName>
    </recommendedName>
</protein>
<name>A0A9P8VQZ6_9HYPO</name>
<evidence type="ECO:0000313" key="6">
    <source>
        <dbReference type="EMBL" id="KAH6873452.1"/>
    </source>
</evidence>
<comment type="caution">
    <text evidence="6">The sequence shown here is derived from an EMBL/GenBank/DDBJ whole genome shotgun (WGS) entry which is preliminary data.</text>
</comment>
<dbReference type="Pfam" id="PF00120">
    <property type="entry name" value="Gln-synt_C"/>
    <property type="match status" value="1"/>
</dbReference>
<feature type="domain" description="GS catalytic" evidence="5">
    <location>
        <begin position="129"/>
        <end position="381"/>
    </location>
</feature>
<comment type="similarity">
    <text evidence="3 4">Belongs to the glutamine synthetase family.</text>
</comment>
<proteinExistence type="inferred from homology"/>
<dbReference type="Proteomes" id="UP000777438">
    <property type="component" value="Unassembled WGS sequence"/>
</dbReference>